<dbReference type="RefSeq" id="WP_152215911.1">
    <property type="nucleotide sequence ID" value="NZ_JBAQYD010000142.1"/>
</dbReference>
<protein>
    <recommendedName>
        <fullName evidence="2">TfoX N-terminal domain-containing protein</fullName>
    </recommendedName>
</protein>
<organism evidence="3 4">
    <name type="scientific">Parvibaculum sedimenti</name>
    <dbReference type="NCBI Taxonomy" id="2608632"/>
    <lineage>
        <taxon>Bacteria</taxon>
        <taxon>Pseudomonadati</taxon>
        <taxon>Pseudomonadota</taxon>
        <taxon>Alphaproteobacteria</taxon>
        <taxon>Hyphomicrobiales</taxon>
        <taxon>Parvibaculaceae</taxon>
        <taxon>Parvibaculum</taxon>
    </lineage>
</organism>
<dbReference type="PANTHER" id="PTHR36121:SF1">
    <property type="entry name" value="PROTEIN SXY"/>
    <property type="match status" value="1"/>
</dbReference>
<evidence type="ECO:0000313" key="4">
    <source>
        <dbReference type="Proteomes" id="UP000468901"/>
    </source>
</evidence>
<dbReference type="SUPFAM" id="SSF159894">
    <property type="entry name" value="YgaC/TfoX-N like"/>
    <property type="match status" value="1"/>
</dbReference>
<dbReference type="EMBL" id="WESC01000006">
    <property type="protein sequence ID" value="KAB7740547.1"/>
    <property type="molecule type" value="Genomic_DNA"/>
</dbReference>
<feature type="region of interest" description="Disordered" evidence="1">
    <location>
        <begin position="117"/>
        <end position="150"/>
    </location>
</feature>
<name>A0A6N6VK02_9HYPH</name>
<evidence type="ECO:0000259" key="2">
    <source>
        <dbReference type="Pfam" id="PF04993"/>
    </source>
</evidence>
<dbReference type="InterPro" id="IPR047525">
    <property type="entry name" value="TfoX-like"/>
</dbReference>
<keyword evidence="4" id="KW-1185">Reference proteome</keyword>
<dbReference type="PANTHER" id="PTHR36121">
    <property type="entry name" value="PROTEIN SXY"/>
    <property type="match status" value="1"/>
</dbReference>
<gene>
    <name evidence="3" type="ORF">F2P47_08450</name>
</gene>
<comment type="caution">
    <text evidence="3">The sequence shown here is derived from an EMBL/GenBank/DDBJ whole genome shotgun (WGS) entry which is preliminary data.</text>
</comment>
<dbReference type="AlphaFoldDB" id="A0A6N6VK02"/>
<dbReference type="Proteomes" id="UP000468901">
    <property type="component" value="Unassembled WGS sequence"/>
</dbReference>
<evidence type="ECO:0000313" key="3">
    <source>
        <dbReference type="EMBL" id="KAB7740547.1"/>
    </source>
</evidence>
<proteinExistence type="predicted"/>
<feature type="domain" description="TfoX N-terminal" evidence="2">
    <location>
        <begin position="13"/>
        <end position="104"/>
    </location>
</feature>
<dbReference type="Gene3D" id="3.30.1460.30">
    <property type="entry name" value="YgaC/TfoX-N like chaperone"/>
    <property type="match status" value="1"/>
</dbReference>
<evidence type="ECO:0000256" key="1">
    <source>
        <dbReference type="SAM" id="MobiDB-lite"/>
    </source>
</evidence>
<sequence>MAVSAEYKEFLAEQLERLGPVRFRGMFGGAGVYLDDLMLGLIFDETLYFKVDDRNRADYEAEEKGPFTYEMSDGTTGALHYYEVPERLYDDPDELVQWARKAMEVMRAARAEKLARAARAAERKKAATKKQKATPAKASPSKKPSRKPKA</sequence>
<feature type="compositionally biased region" description="Low complexity" evidence="1">
    <location>
        <begin position="133"/>
        <end position="142"/>
    </location>
</feature>
<accession>A0A6N6VK02</accession>
<dbReference type="InterPro" id="IPR007076">
    <property type="entry name" value="TfoX_N"/>
</dbReference>
<dbReference type="Pfam" id="PF04993">
    <property type="entry name" value="TfoX_N"/>
    <property type="match status" value="1"/>
</dbReference>
<reference evidence="3 4" key="1">
    <citation type="submission" date="2019-09" db="EMBL/GenBank/DDBJ databases">
        <title>Parvibaculum sedimenti sp. nov., isolated from sediment.</title>
        <authorList>
            <person name="Wang Y."/>
        </authorList>
    </citation>
    <scope>NUCLEOTIDE SEQUENCE [LARGE SCALE GENOMIC DNA]</scope>
    <source>
        <strain evidence="3 4">HXT-9</strain>
    </source>
</reference>